<proteinExistence type="predicted"/>
<evidence type="ECO:0000313" key="3">
    <source>
        <dbReference type="Proteomes" id="UP001221898"/>
    </source>
</evidence>
<evidence type="ECO:0000313" key="2">
    <source>
        <dbReference type="EMBL" id="KAJ8404819.1"/>
    </source>
</evidence>
<comment type="caution">
    <text evidence="2">The sequence shown here is derived from an EMBL/GenBank/DDBJ whole genome shotgun (WGS) entry which is preliminary data.</text>
</comment>
<protein>
    <submittedName>
        <fullName evidence="2">Uncharacterized protein</fullName>
    </submittedName>
</protein>
<name>A0AAD7WQP2_9TELE</name>
<organism evidence="2 3">
    <name type="scientific">Aldrovandia affinis</name>
    <dbReference type="NCBI Taxonomy" id="143900"/>
    <lineage>
        <taxon>Eukaryota</taxon>
        <taxon>Metazoa</taxon>
        <taxon>Chordata</taxon>
        <taxon>Craniata</taxon>
        <taxon>Vertebrata</taxon>
        <taxon>Euteleostomi</taxon>
        <taxon>Actinopterygii</taxon>
        <taxon>Neopterygii</taxon>
        <taxon>Teleostei</taxon>
        <taxon>Notacanthiformes</taxon>
        <taxon>Halosauridae</taxon>
        <taxon>Aldrovandia</taxon>
    </lineage>
</organism>
<dbReference type="Proteomes" id="UP001221898">
    <property type="component" value="Unassembled WGS sequence"/>
</dbReference>
<accession>A0AAD7WQP2</accession>
<keyword evidence="3" id="KW-1185">Reference proteome</keyword>
<feature type="region of interest" description="Disordered" evidence="1">
    <location>
        <begin position="1"/>
        <end position="28"/>
    </location>
</feature>
<sequence>MGLTPSFGVKSQTLQAKRPTPGVRRGRAPGCLRLTSSPSQDRAQLRDHLIWCQPPSPREQLRSCSPGLTQSEGLGRRATLTPSPLIRVIYQARLASLNLRAYRSLQQTLSERASLSGAADPRPQKHLHLFTVWWGPPPRNGSPINHGPKAAAVLGEHGAGKHQGRQGGHAKTSGPEAPRPPPPPRASEAGSVLQREEGAGSSPSKTSPCEGERAGRTSALRDSHKQCPFHSIRAAQAHRGPRDSAATRDVTVPRPVSLSARNPKKPNRTR</sequence>
<reference evidence="2" key="1">
    <citation type="journal article" date="2023" name="Science">
        <title>Genome structures resolve the early diversification of teleost fishes.</title>
        <authorList>
            <person name="Parey E."/>
            <person name="Louis A."/>
            <person name="Montfort J."/>
            <person name="Bouchez O."/>
            <person name="Roques C."/>
            <person name="Iampietro C."/>
            <person name="Lluch J."/>
            <person name="Castinel A."/>
            <person name="Donnadieu C."/>
            <person name="Desvignes T."/>
            <person name="Floi Bucao C."/>
            <person name="Jouanno E."/>
            <person name="Wen M."/>
            <person name="Mejri S."/>
            <person name="Dirks R."/>
            <person name="Jansen H."/>
            <person name="Henkel C."/>
            <person name="Chen W.J."/>
            <person name="Zahm M."/>
            <person name="Cabau C."/>
            <person name="Klopp C."/>
            <person name="Thompson A.W."/>
            <person name="Robinson-Rechavi M."/>
            <person name="Braasch I."/>
            <person name="Lecointre G."/>
            <person name="Bobe J."/>
            <person name="Postlethwait J.H."/>
            <person name="Berthelot C."/>
            <person name="Roest Crollius H."/>
            <person name="Guiguen Y."/>
        </authorList>
    </citation>
    <scope>NUCLEOTIDE SEQUENCE</scope>
    <source>
        <strain evidence="2">NC1722</strain>
    </source>
</reference>
<feature type="compositionally biased region" description="Basic and acidic residues" evidence="1">
    <location>
        <begin position="210"/>
        <end position="225"/>
    </location>
</feature>
<dbReference type="AlphaFoldDB" id="A0AAD7WQP2"/>
<dbReference type="EMBL" id="JAINUG010000051">
    <property type="protein sequence ID" value="KAJ8404819.1"/>
    <property type="molecule type" value="Genomic_DNA"/>
</dbReference>
<evidence type="ECO:0000256" key="1">
    <source>
        <dbReference type="SAM" id="MobiDB-lite"/>
    </source>
</evidence>
<feature type="region of interest" description="Disordered" evidence="1">
    <location>
        <begin position="158"/>
        <end position="270"/>
    </location>
</feature>
<gene>
    <name evidence="2" type="ORF">AAFF_G00332060</name>
</gene>